<sequence length="253" mass="28025">MNIFNYILTAYSSPPIKTKIKMTSHTPRNPRRRYTSSGESISLSQVTAGRVGRHAIAPQPVPASSSDERLNQMSLDLKGIITQLASMDCKVGKLMDGQRRNIGAAARQESMPASLPALAPSSSLPVPAMSEQEMSSVILEISGPAWWYQKSEITTSNTIALLTPQCNKMQQDGAMHALTVILACHTHTYLTNWRLIDNEMGLEVGLLSEMSDSESDVEDMNVATVHVLRIKCPSWRSNEINYFWLCTDDKIKI</sequence>
<dbReference type="Proteomes" id="UP000077315">
    <property type="component" value="Unassembled WGS sequence"/>
</dbReference>
<dbReference type="VEuPathDB" id="FungiDB:PHYBLDRAFT_161886"/>
<dbReference type="InParanoid" id="A0A167RB85"/>
<proteinExistence type="predicted"/>
<gene>
    <name evidence="2" type="ORF">PHYBLDRAFT_161886</name>
</gene>
<feature type="region of interest" description="Disordered" evidence="1">
    <location>
        <begin position="20"/>
        <end position="39"/>
    </location>
</feature>
<organism evidence="2 3">
    <name type="scientific">Phycomyces blakesleeanus (strain ATCC 8743b / DSM 1359 / FGSC 10004 / NBRC 33097 / NRRL 1555)</name>
    <dbReference type="NCBI Taxonomy" id="763407"/>
    <lineage>
        <taxon>Eukaryota</taxon>
        <taxon>Fungi</taxon>
        <taxon>Fungi incertae sedis</taxon>
        <taxon>Mucoromycota</taxon>
        <taxon>Mucoromycotina</taxon>
        <taxon>Mucoromycetes</taxon>
        <taxon>Mucorales</taxon>
        <taxon>Phycomycetaceae</taxon>
        <taxon>Phycomyces</taxon>
    </lineage>
</organism>
<evidence type="ECO:0000313" key="3">
    <source>
        <dbReference type="Proteomes" id="UP000077315"/>
    </source>
</evidence>
<dbReference type="GeneID" id="28995423"/>
<name>A0A167RB85_PHYB8</name>
<keyword evidence="3" id="KW-1185">Reference proteome</keyword>
<dbReference type="EMBL" id="KV440971">
    <property type="protein sequence ID" value="OAD81269.1"/>
    <property type="molecule type" value="Genomic_DNA"/>
</dbReference>
<reference evidence="3" key="1">
    <citation type="submission" date="2015-06" db="EMBL/GenBank/DDBJ databases">
        <title>Expansion of signal transduction pathways in fungi by whole-genome duplication.</title>
        <authorList>
            <consortium name="DOE Joint Genome Institute"/>
            <person name="Corrochano L.M."/>
            <person name="Kuo A."/>
            <person name="Marcet-Houben M."/>
            <person name="Polaino S."/>
            <person name="Salamov A."/>
            <person name="Villalobos J.M."/>
            <person name="Alvarez M.I."/>
            <person name="Avalos J."/>
            <person name="Benito E.P."/>
            <person name="Benoit I."/>
            <person name="Burger G."/>
            <person name="Camino L.P."/>
            <person name="Canovas D."/>
            <person name="Cerda-Olmedo E."/>
            <person name="Cheng J.-F."/>
            <person name="Dominguez A."/>
            <person name="Elias M."/>
            <person name="Eslava A.P."/>
            <person name="Glaser F."/>
            <person name="Grimwood J."/>
            <person name="Gutierrez G."/>
            <person name="Heitman J."/>
            <person name="Henrissat B."/>
            <person name="Iturriaga E.A."/>
            <person name="Lang B.F."/>
            <person name="Lavin J.L."/>
            <person name="Lee S."/>
            <person name="Li W."/>
            <person name="Lindquist E."/>
            <person name="Lopez-Garcia S."/>
            <person name="Luque E.M."/>
            <person name="Marcos A.T."/>
            <person name="Martin J."/>
            <person name="McCluskey K."/>
            <person name="Medina H.R."/>
            <person name="Miralles-Duran A."/>
            <person name="Miyazaki A."/>
            <person name="Munoz-Torres E."/>
            <person name="Oguiza J.A."/>
            <person name="Ohm R."/>
            <person name="Olmedo M."/>
            <person name="Orejas M."/>
            <person name="Ortiz-Castellanos L."/>
            <person name="Pisabarro A.G."/>
            <person name="Rodriguez-Romero J."/>
            <person name="Ruiz-Herrera J."/>
            <person name="Ruiz-Vazquez R."/>
            <person name="Sanz C."/>
            <person name="Schackwitz W."/>
            <person name="Schmutz J."/>
            <person name="Shahriari M."/>
            <person name="Shelest E."/>
            <person name="Silva-Franco F."/>
            <person name="Soanes D."/>
            <person name="Syed K."/>
            <person name="Tagua V.G."/>
            <person name="Talbot N.J."/>
            <person name="Thon M."/>
            <person name="De vries R.P."/>
            <person name="Wiebenga A."/>
            <person name="Yadav J.S."/>
            <person name="Braun E.L."/>
            <person name="Baker S."/>
            <person name="Garre V."/>
            <person name="Horwitz B."/>
            <person name="Torres-Martinez S."/>
            <person name="Idnurm A."/>
            <person name="Herrera-Estrella A."/>
            <person name="Gabaldon T."/>
            <person name="Grigoriev I.V."/>
        </authorList>
    </citation>
    <scope>NUCLEOTIDE SEQUENCE [LARGE SCALE GENOMIC DNA]</scope>
    <source>
        <strain evidence="3">NRRL 1555(-)</strain>
    </source>
</reference>
<protein>
    <submittedName>
        <fullName evidence="2">Uncharacterized protein</fullName>
    </submittedName>
</protein>
<dbReference type="RefSeq" id="XP_018299309.1">
    <property type="nucleotide sequence ID" value="XM_018434517.1"/>
</dbReference>
<evidence type="ECO:0000256" key="1">
    <source>
        <dbReference type="SAM" id="MobiDB-lite"/>
    </source>
</evidence>
<dbReference type="AlphaFoldDB" id="A0A167RB85"/>
<accession>A0A167RB85</accession>
<evidence type="ECO:0000313" key="2">
    <source>
        <dbReference type="EMBL" id="OAD81269.1"/>
    </source>
</evidence>
<feature type="compositionally biased region" description="Basic residues" evidence="1">
    <location>
        <begin position="20"/>
        <end position="34"/>
    </location>
</feature>